<dbReference type="Gene3D" id="3.90.550.10">
    <property type="entry name" value="Spore Coat Polysaccharide Biosynthesis Protein SpsA, Chain A"/>
    <property type="match status" value="1"/>
</dbReference>
<reference evidence="7" key="1">
    <citation type="submission" date="2020-02" db="EMBL/GenBank/DDBJ databases">
        <authorList>
            <person name="Meier V. D."/>
        </authorList>
    </citation>
    <scope>NUCLEOTIDE SEQUENCE</scope>
    <source>
        <strain evidence="7">AVDCRST_MAG85</strain>
    </source>
</reference>
<dbReference type="AlphaFoldDB" id="A0A6J4SJY0"/>
<name>A0A6J4SJY0_9ACTN</name>
<evidence type="ECO:0000256" key="2">
    <source>
        <dbReference type="ARBA" id="ARBA00006739"/>
    </source>
</evidence>
<evidence type="ECO:0000313" key="7">
    <source>
        <dbReference type="EMBL" id="CAA9501136.1"/>
    </source>
</evidence>
<gene>
    <name evidence="7" type="ORF">AVDCRST_MAG85-1767</name>
</gene>
<evidence type="ECO:0000256" key="1">
    <source>
        <dbReference type="ARBA" id="ARBA00004776"/>
    </source>
</evidence>
<protein>
    <recommendedName>
        <fullName evidence="6">Glycosyltransferase 2-like domain-containing protein</fullName>
    </recommendedName>
</protein>
<evidence type="ECO:0000256" key="3">
    <source>
        <dbReference type="ARBA" id="ARBA00022676"/>
    </source>
</evidence>
<dbReference type="GO" id="GO:0016757">
    <property type="term" value="F:glycosyltransferase activity"/>
    <property type="evidence" value="ECO:0007669"/>
    <property type="project" value="UniProtKB-KW"/>
</dbReference>
<proteinExistence type="inferred from homology"/>
<feature type="region of interest" description="Disordered" evidence="5">
    <location>
        <begin position="281"/>
        <end position="301"/>
    </location>
</feature>
<evidence type="ECO:0000256" key="5">
    <source>
        <dbReference type="SAM" id="MobiDB-lite"/>
    </source>
</evidence>
<dbReference type="SUPFAM" id="SSF53448">
    <property type="entry name" value="Nucleotide-diphospho-sugar transferases"/>
    <property type="match status" value="1"/>
</dbReference>
<dbReference type="PANTHER" id="PTHR43179:SF12">
    <property type="entry name" value="GALACTOFURANOSYLTRANSFERASE GLFT2"/>
    <property type="match status" value="1"/>
</dbReference>
<feature type="compositionally biased region" description="Basic and acidic residues" evidence="5">
    <location>
        <begin position="291"/>
        <end position="301"/>
    </location>
</feature>
<accession>A0A6J4SJY0</accession>
<keyword evidence="4" id="KW-0808">Transferase</keyword>
<dbReference type="EMBL" id="CADCVT010000191">
    <property type="protein sequence ID" value="CAA9501136.1"/>
    <property type="molecule type" value="Genomic_DNA"/>
</dbReference>
<dbReference type="InterPro" id="IPR029044">
    <property type="entry name" value="Nucleotide-diphossugar_trans"/>
</dbReference>
<comment type="pathway">
    <text evidence="1">Cell wall biogenesis; cell wall polysaccharide biosynthesis.</text>
</comment>
<sequence>MLLGECIRGLLGQTHPVDRIIVLDNASDDGTREHLEAEGLIDRITYVRSDENTGGAGGYRRGVELLQETGCDWLWLMDDDAEPRQDALELMLAAPVEGSRCGAVVHPDGSRDLQHRCSLGRFIVPLPDSAYAPGLYERVDCASFVGLLMEAEASRRAGLPVAEFFIGYDDAEYSLRLDDIHLVPESEILHKVPIGGVTQSRRSTLINRAFGLTYAPTPWPAYWRDLYRVRNFMWLKHRHGHVSATQFALLVGGYAVKSLLYDPQPHRRIPLLVRYALKGRRGDWSAPSPEEWTRDHAGVPR</sequence>
<evidence type="ECO:0000256" key="4">
    <source>
        <dbReference type="ARBA" id="ARBA00022679"/>
    </source>
</evidence>
<dbReference type="InterPro" id="IPR001173">
    <property type="entry name" value="Glyco_trans_2-like"/>
</dbReference>
<feature type="domain" description="Glycosyltransferase 2-like" evidence="6">
    <location>
        <begin position="3"/>
        <end position="118"/>
    </location>
</feature>
<dbReference type="PANTHER" id="PTHR43179">
    <property type="entry name" value="RHAMNOSYLTRANSFERASE WBBL"/>
    <property type="match status" value="1"/>
</dbReference>
<keyword evidence="3" id="KW-0328">Glycosyltransferase</keyword>
<organism evidence="7">
    <name type="scientific">uncultured Solirubrobacteraceae bacterium</name>
    <dbReference type="NCBI Taxonomy" id="1162706"/>
    <lineage>
        <taxon>Bacteria</taxon>
        <taxon>Bacillati</taxon>
        <taxon>Actinomycetota</taxon>
        <taxon>Thermoleophilia</taxon>
        <taxon>Solirubrobacterales</taxon>
        <taxon>Solirubrobacteraceae</taxon>
        <taxon>environmental samples</taxon>
    </lineage>
</organism>
<dbReference type="Pfam" id="PF00535">
    <property type="entry name" value="Glycos_transf_2"/>
    <property type="match status" value="1"/>
</dbReference>
<comment type="similarity">
    <text evidence="2">Belongs to the glycosyltransferase 2 family.</text>
</comment>
<evidence type="ECO:0000259" key="6">
    <source>
        <dbReference type="Pfam" id="PF00535"/>
    </source>
</evidence>